<keyword evidence="2 3" id="KW-0143">Chaperone</keyword>
<comment type="similarity">
    <text evidence="1 3">Belongs to the UreD family.</text>
</comment>
<organism evidence="4 5">
    <name type="scientific">Paenibacillus terricola</name>
    <dbReference type="NCBI Taxonomy" id="2763503"/>
    <lineage>
        <taxon>Bacteria</taxon>
        <taxon>Bacillati</taxon>
        <taxon>Bacillota</taxon>
        <taxon>Bacilli</taxon>
        <taxon>Bacillales</taxon>
        <taxon>Paenibacillaceae</taxon>
        <taxon>Paenibacillus</taxon>
    </lineage>
</organism>
<dbReference type="EMBL" id="JACXZA010000001">
    <property type="protein sequence ID" value="MBD3917844.1"/>
    <property type="molecule type" value="Genomic_DNA"/>
</dbReference>
<comment type="subunit">
    <text evidence="3">UreD, UreF and UreG form a complex that acts as a GTP-hydrolysis-dependent molecular chaperone, activating the urease apoprotein by helping to assemble the nickel containing metallocenter of UreC. The UreE protein probably delivers the nickel.</text>
</comment>
<keyword evidence="3" id="KW-0996">Nickel insertion</keyword>
<proteinExistence type="inferred from homology"/>
<dbReference type="HAMAP" id="MF_01384">
    <property type="entry name" value="UreD"/>
    <property type="match status" value="1"/>
</dbReference>
<keyword evidence="5" id="KW-1185">Reference proteome</keyword>
<evidence type="ECO:0000256" key="3">
    <source>
        <dbReference type="HAMAP-Rule" id="MF_01384"/>
    </source>
</evidence>
<comment type="function">
    <text evidence="3">Required for maturation of urease via the functional incorporation of the urease nickel metallocenter.</text>
</comment>
<comment type="subcellular location">
    <subcellularLocation>
        <location evidence="3">Cytoplasm</location>
    </subcellularLocation>
</comment>
<sequence>MSIHTGISVIITIMITRTKILEDAALGLTRLQASFEHHGDRTVMTSKYHTAPLKIAKAFPIGAGLGVIVMDVSPGLLDGDRYELEWHCGSNSRLFVTNQSYTKVHPAGEKGGAALKQSFMLKEGAVVEHMPEPIMLYRSAALRSETDVRLAPGSLWVQADVWCPGRTLRGEAFQYERFDSRLTVRYGEELIGSQRQLIEPALQQLHVPGSWGKATHMGMLLAFGDRMGEQHVEAVREALASLPDRSAYGVTVGASLTHRYGLAVMAAGTAAWPLQEALRAAWSALRLQLLGEPPHMLVQV</sequence>
<keyword evidence="3" id="KW-0963">Cytoplasm</keyword>
<evidence type="ECO:0000313" key="5">
    <source>
        <dbReference type="Proteomes" id="UP000609346"/>
    </source>
</evidence>
<accession>A0ABR8MPC5</accession>
<evidence type="ECO:0000256" key="2">
    <source>
        <dbReference type="ARBA" id="ARBA00023186"/>
    </source>
</evidence>
<dbReference type="PANTHER" id="PTHR33643">
    <property type="entry name" value="UREASE ACCESSORY PROTEIN D"/>
    <property type="match status" value="1"/>
</dbReference>
<evidence type="ECO:0000313" key="4">
    <source>
        <dbReference type="EMBL" id="MBD3917844.1"/>
    </source>
</evidence>
<gene>
    <name evidence="3" type="primary">ureD</name>
    <name evidence="4" type="ORF">H8B09_03695</name>
</gene>
<protein>
    <recommendedName>
        <fullName evidence="3">Urease accessory protein UreD</fullName>
    </recommendedName>
</protein>
<reference evidence="4 5" key="1">
    <citation type="submission" date="2020-09" db="EMBL/GenBank/DDBJ databases">
        <title>Paenibacillus sp. strain PR3 16S rRNA gene Genome sequencing and assembly.</title>
        <authorList>
            <person name="Kim J."/>
        </authorList>
    </citation>
    <scope>NUCLEOTIDE SEQUENCE [LARGE SCALE GENOMIC DNA]</scope>
    <source>
        <strain evidence="4 5">PR3</strain>
    </source>
</reference>
<dbReference type="PANTHER" id="PTHR33643:SF1">
    <property type="entry name" value="UREASE ACCESSORY PROTEIN D"/>
    <property type="match status" value="1"/>
</dbReference>
<dbReference type="Pfam" id="PF01774">
    <property type="entry name" value="UreD"/>
    <property type="match status" value="1"/>
</dbReference>
<name>A0ABR8MPC5_9BACL</name>
<comment type="caution">
    <text evidence="4">The sequence shown here is derived from an EMBL/GenBank/DDBJ whole genome shotgun (WGS) entry which is preliminary data.</text>
</comment>
<dbReference type="Proteomes" id="UP000609346">
    <property type="component" value="Unassembled WGS sequence"/>
</dbReference>
<dbReference type="InterPro" id="IPR002669">
    <property type="entry name" value="UreD"/>
</dbReference>
<evidence type="ECO:0000256" key="1">
    <source>
        <dbReference type="ARBA" id="ARBA00007177"/>
    </source>
</evidence>